<name>A0A263BSA2_9BACI</name>
<protein>
    <recommendedName>
        <fullName evidence="2">Regulatory protein YycH-like domain-containing protein</fullName>
    </recommendedName>
</protein>
<accession>A0A263BSA2</accession>
<feature type="transmembrane region" description="Helical" evidence="1">
    <location>
        <begin position="6"/>
        <end position="26"/>
    </location>
</feature>
<organism evidence="3 4">
    <name type="scientific">Lottiidibacillus patelloidae</name>
    <dbReference type="NCBI Taxonomy" id="2670334"/>
    <lineage>
        <taxon>Bacteria</taxon>
        <taxon>Bacillati</taxon>
        <taxon>Bacillota</taxon>
        <taxon>Bacilli</taxon>
        <taxon>Bacillales</taxon>
        <taxon>Bacillaceae</taxon>
        <taxon>Lottiidibacillus</taxon>
    </lineage>
</organism>
<reference evidence="3 4" key="2">
    <citation type="submission" date="2017-09" db="EMBL/GenBank/DDBJ databases">
        <title>Bacillus patelloidae sp. nov., isolated from the intestinal tract of a marine limpet.</title>
        <authorList>
            <person name="Liu R."/>
            <person name="Dong C."/>
            <person name="Shao Z."/>
        </authorList>
    </citation>
    <scope>NUCLEOTIDE SEQUENCE [LARGE SCALE GENOMIC DNA]</scope>
    <source>
        <strain evidence="3 4">SA5d-4</strain>
    </source>
</reference>
<comment type="caution">
    <text evidence="3">The sequence shown here is derived from an EMBL/GenBank/DDBJ whole genome shotgun (WGS) entry which is preliminary data.</text>
</comment>
<evidence type="ECO:0000313" key="4">
    <source>
        <dbReference type="Proteomes" id="UP000217083"/>
    </source>
</evidence>
<keyword evidence="1" id="KW-0812">Transmembrane</keyword>
<evidence type="ECO:0000256" key="1">
    <source>
        <dbReference type="SAM" id="Phobius"/>
    </source>
</evidence>
<dbReference type="AlphaFoldDB" id="A0A263BSA2"/>
<reference evidence="4" key="1">
    <citation type="submission" date="2017-08" db="EMBL/GenBank/DDBJ databases">
        <authorList>
            <person name="Huang Z."/>
        </authorList>
    </citation>
    <scope>NUCLEOTIDE SEQUENCE [LARGE SCALE GENOMIC DNA]</scope>
    <source>
        <strain evidence="4">SA5d-4</strain>
    </source>
</reference>
<dbReference type="Pfam" id="PF09648">
    <property type="entry name" value="YycI"/>
    <property type="match status" value="1"/>
</dbReference>
<gene>
    <name evidence="3" type="ORF">CIB95_10225</name>
</gene>
<dbReference type="GO" id="GO:0016020">
    <property type="term" value="C:membrane"/>
    <property type="evidence" value="ECO:0007669"/>
    <property type="project" value="InterPro"/>
</dbReference>
<dbReference type="RefSeq" id="WP_094924844.1">
    <property type="nucleotide sequence ID" value="NZ_NPIA01000005.1"/>
</dbReference>
<keyword evidence="1" id="KW-0472">Membrane</keyword>
<dbReference type="Proteomes" id="UP000217083">
    <property type="component" value="Unassembled WGS sequence"/>
</dbReference>
<dbReference type="EMBL" id="NPIA01000005">
    <property type="protein sequence ID" value="OZM56593.1"/>
    <property type="molecule type" value="Genomic_DNA"/>
</dbReference>
<keyword evidence="4" id="KW-1185">Reference proteome</keyword>
<dbReference type="InterPro" id="IPR042274">
    <property type="entry name" value="YycH/YycI_2"/>
</dbReference>
<proteinExistence type="predicted"/>
<sequence length="267" mass="30935">MDWNKTKTIFILTFFILNIFLSFKLIERKNESQLEVITKSTIEDLLKEMEIKYPKLPQIKKTETHISALNIPFNTEELSKLKQQQYTLNEDGTLIGIFESPITLTNPLQPEEEVAKFISENLVNGTKYSYWKTGEDAKKVYFFQTFDGKPIYFNKKAMLIIHLNEEKQIIGYEQNFLTVQMKEAEQNILPPLKVIEVLLDKQYLQYEGIISKIELGYFNLPEIAGNIQVLAPTWHVVIGNNHYFVDAIDGELLKIGQNWGGEIGTTF</sequence>
<evidence type="ECO:0000259" key="2">
    <source>
        <dbReference type="Pfam" id="PF09648"/>
    </source>
</evidence>
<dbReference type="InterPro" id="IPR018604">
    <property type="entry name" value="YycI-like"/>
</dbReference>
<keyword evidence="1" id="KW-1133">Transmembrane helix</keyword>
<dbReference type="Gene3D" id="3.30.310.160">
    <property type="entry name" value="YycH protein, domain 2"/>
    <property type="match status" value="1"/>
</dbReference>
<feature type="domain" description="Regulatory protein YycH-like" evidence="2">
    <location>
        <begin position="33"/>
        <end position="248"/>
    </location>
</feature>
<evidence type="ECO:0000313" key="3">
    <source>
        <dbReference type="EMBL" id="OZM56593.1"/>
    </source>
</evidence>